<dbReference type="Proteomes" id="UP000887159">
    <property type="component" value="Unassembled WGS sequence"/>
</dbReference>
<evidence type="ECO:0000313" key="1">
    <source>
        <dbReference type="EMBL" id="GFY09456.1"/>
    </source>
</evidence>
<keyword evidence="2" id="KW-1185">Reference proteome</keyword>
<sequence>MIPKKDGPYTVLSQRSPTTFVIVSCDKPGKPFGVYNVSALAPFLNGTYTQSPAVLLNRGRPLLRAY</sequence>
<comment type="caution">
    <text evidence="1">The sequence shown here is derived from an EMBL/GenBank/DDBJ whole genome shotgun (WGS) entry which is preliminary data.</text>
</comment>
<accession>A0A8X6SJA6</accession>
<gene>
    <name evidence="1" type="ORF">TNCV_4321351</name>
</gene>
<proteinExistence type="predicted"/>
<dbReference type="EMBL" id="BMAU01021290">
    <property type="protein sequence ID" value="GFY09456.1"/>
    <property type="molecule type" value="Genomic_DNA"/>
</dbReference>
<evidence type="ECO:0000313" key="2">
    <source>
        <dbReference type="Proteomes" id="UP000887159"/>
    </source>
</evidence>
<protein>
    <submittedName>
        <fullName evidence="1">Uncharacterized protein</fullName>
    </submittedName>
</protein>
<reference evidence="1" key="1">
    <citation type="submission" date="2020-08" db="EMBL/GenBank/DDBJ databases">
        <title>Multicomponent nature underlies the extraordinary mechanical properties of spider dragline silk.</title>
        <authorList>
            <person name="Kono N."/>
            <person name="Nakamura H."/>
            <person name="Mori M."/>
            <person name="Yoshida Y."/>
            <person name="Ohtoshi R."/>
            <person name="Malay A.D."/>
            <person name="Moran D.A.P."/>
            <person name="Tomita M."/>
            <person name="Numata K."/>
            <person name="Arakawa K."/>
        </authorList>
    </citation>
    <scope>NUCLEOTIDE SEQUENCE</scope>
</reference>
<dbReference type="AlphaFoldDB" id="A0A8X6SJA6"/>
<organism evidence="1 2">
    <name type="scientific">Trichonephila clavipes</name>
    <name type="common">Golden silk orbweaver</name>
    <name type="synonym">Nephila clavipes</name>
    <dbReference type="NCBI Taxonomy" id="2585209"/>
    <lineage>
        <taxon>Eukaryota</taxon>
        <taxon>Metazoa</taxon>
        <taxon>Ecdysozoa</taxon>
        <taxon>Arthropoda</taxon>
        <taxon>Chelicerata</taxon>
        <taxon>Arachnida</taxon>
        <taxon>Araneae</taxon>
        <taxon>Araneomorphae</taxon>
        <taxon>Entelegynae</taxon>
        <taxon>Araneoidea</taxon>
        <taxon>Nephilidae</taxon>
        <taxon>Trichonephila</taxon>
    </lineage>
</organism>
<name>A0A8X6SJA6_TRICX</name>